<dbReference type="GO" id="GO:0016853">
    <property type="term" value="F:isomerase activity"/>
    <property type="evidence" value="ECO:0007669"/>
    <property type="project" value="UniProtKB-KW"/>
</dbReference>
<proteinExistence type="predicted"/>
<keyword evidence="2" id="KW-0413">Isomerase</keyword>
<evidence type="ECO:0000313" key="2">
    <source>
        <dbReference type="EMBL" id="HJC62325.1"/>
    </source>
</evidence>
<reference evidence="2" key="2">
    <citation type="submission" date="2021-04" db="EMBL/GenBank/DDBJ databases">
        <authorList>
            <person name="Gilroy R."/>
        </authorList>
    </citation>
    <scope>NUCLEOTIDE SEQUENCE</scope>
    <source>
        <strain evidence="2">ChiBcec2-3848</strain>
    </source>
</reference>
<dbReference type="AlphaFoldDB" id="A0A9D2PNB8"/>
<name>A0A9D2PNB8_9FIRM</name>
<organism evidence="2 3">
    <name type="scientific">Candidatus Blautia merdavium</name>
    <dbReference type="NCBI Taxonomy" id="2838494"/>
    <lineage>
        <taxon>Bacteria</taxon>
        <taxon>Bacillati</taxon>
        <taxon>Bacillota</taxon>
        <taxon>Clostridia</taxon>
        <taxon>Lachnospirales</taxon>
        <taxon>Lachnospiraceae</taxon>
        <taxon>Blautia</taxon>
    </lineage>
</organism>
<evidence type="ECO:0000259" key="1">
    <source>
        <dbReference type="Pfam" id="PF01261"/>
    </source>
</evidence>
<dbReference type="SUPFAM" id="SSF51658">
    <property type="entry name" value="Xylose isomerase-like"/>
    <property type="match status" value="1"/>
</dbReference>
<gene>
    <name evidence="2" type="ORF">H9753_01720</name>
</gene>
<sequence length="297" mass="34711">MKAELGISTDFAGESGKLEEIEEALRKISEAGFTHIHWCHEWDGDYIYSPYEMLQIREWMDRYGLKAKGLHASKGSVRNVNVQCGHYRRDYTSDWEYNRKAGVDLIKNRVDLAQCLGAGEIVLHLYCPHLSMRTDLQLKDRYYAQVKRSFDELQPYCMEKGVKICIENLFDIPEKYVLGQWDWLLKEYLPEYMGICLDAGHGYMVWRERLPELIRKYRDRIYAVHLHDNIGSVDFHLLPGDGQMDWKKVMQELAGSAYQLPLVLEVNSCEESAEEFLKRAFAAGERLQGYYEDALKK</sequence>
<dbReference type="PANTHER" id="PTHR12110:SF21">
    <property type="entry name" value="XYLOSE ISOMERASE-LIKE TIM BARREL DOMAIN-CONTAINING PROTEIN"/>
    <property type="match status" value="1"/>
</dbReference>
<feature type="domain" description="Xylose isomerase-like TIM barrel" evidence="1">
    <location>
        <begin position="25"/>
        <end position="268"/>
    </location>
</feature>
<dbReference type="InterPro" id="IPR036237">
    <property type="entry name" value="Xyl_isomerase-like_sf"/>
</dbReference>
<dbReference type="EMBL" id="DWVZ01000019">
    <property type="protein sequence ID" value="HJC62325.1"/>
    <property type="molecule type" value="Genomic_DNA"/>
</dbReference>
<dbReference type="PANTHER" id="PTHR12110">
    <property type="entry name" value="HYDROXYPYRUVATE ISOMERASE"/>
    <property type="match status" value="1"/>
</dbReference>
<dbReference type="Pfam" id="PF01261">
    <property type="entry name" value="AP_endonuc_2"/>
    <property type="match status" value="1"/>
</dbReference>
<dbReference type="Gene3D" id="3.20.20.150">
    <property type="entry name" value="Divalent-metal-dependent TIM barrel enzymes"/>
    <property type="match status" value="1"/>
</dbReference>
<protein>
    <submittedName>
        <fullName evidence="2">Sugar phosphate isomerase/epimerase</fullName>
    </submittedName>
</protein>
<dbReference type="Proteomes" id="UP000823886">
    <property type="component" value="Unassembled WGS sequence"/>
</dbReference>
<dbReference type="InterPro" id="IPR013022">
    <property type="entry name" value="Xyl_isomerase-like_TIM-brl"/>
</dbReference>
<evidence type="ECO:0000313" key="3">
    <source>
        <dbReference type="Proteomes" id="UP000823886"/>
    </source>
</evidence>
<dbReference type="InterPro" id="IPR050312">
    <property type="entry name" value="IolE/XylAMocC-like"/>
</dbReference>
<accession>A0A9D2PNB8</accession>
<reference evidence="2" key="1">
    <citation type="journal article" date="2021" name="PeerJ">
        <title>Extensive microbial diversity within the chicken gut microbiome revealed by metagenomics and culture.</title>
        <authorList>
            <person name="Gilroy R."/>
            <person name="Ravi A."/>
            <person name="Getino M."/>
            <person name="Pursley I."/>
            <person name="Horton D.L."/>
            <person name="Alikhan N.F."/>
            <person name="Baker D."/>
            <person name="Gharbi K."/>
            <person name="Hall N."/>
            <person name="Watson M."/>
            <person name="Adriaenssens E.M."/>
            <person name="Foster-Nyarko E."/>
            <person name="Jarju S."/>
            <person name="Secka A."/>
            <person name="Antonio M."/>
            <person name="Oren A."/>
            <person name="Chaudhuri R.R."/>
            <person name="La Ragione R."/>
            <person name="Hildebrand F."/>
            <person name="Pallen M.J."/>
        </authorList>
    </citation>
    <scope>NUCLEOTIDE SEQUENCE</scope>
    <source>
        <strain evidence="2">ChiBcec2-3848</strain>
    </source>
</reference>
<comment type="caution">
    <text evidence="2">The sequence shown here is derived from an EMBL/GenBank/DDBJ whole genome shotgun (WGS) entry which is preliminary data.</text>
</comment>